<reference evidence="5" key="1">
    <citation type="journal article" date="2019" name="Int. J. Syst. Evol. Microbiol.">
        <title>The Global Catalogue of Microorganisms (GCM) 10K type strain sequencing project: providing services to taxonomists for standard genome sequencing and annotation.</title>
        <authorList>
            <consortium name="The Broad Institute Genomics Platform"/>
            <consortium name="The Broad Institute Genome Sequencing Center for Infectious Disease"/>
            <person name="Wu L."/>
            <person name="Ma J."/>
        </authorList>
    </citation>
    <scope>NUCLEOTIDE SEQUENCE [LARGE SCALE GENOMIC DNA]</scope>
    <source>
        <strain evidence="5">NBRC 109019</strain>
    </source>
</reference>
<feature type="DNA-binding region" description="H-T-H motif" evidence="2">
    <location>
        <begin position="37"/>
        <end position="56"/>
    </location>
</feature>
<dbReference type="InterPro" id="IPR036271">
    <property type="entry name" value="Tet_transcr_reg_TetR-rel_C_sf"/>
</dbReference>
<dbReference type="PROSITE" id="PS50977">
    <property type="entry name" value="HTH_TETR_2"/>
    <property type="match status" value="1"/>
</dbReference>
<dbReference type="PANTHER" id="PTHR30055">
    <property type="entry name" value="HTH-TYPE TRANSCRIPTIONAL REGULATOR RUTR"/>
    <property type="match status" value="1"/>
</dbReference>
<dbReference type="InterPro" id="IPR041678">
    <property type="entry name" value="TetR_C_16"/>
</dbReference>
<dbReference type="InterPro" id="IPR001647">
    <property type="entry name" value="HTH_TetR"/>
</dbReference>
<dbReference type="Pfam" id="PF17920">
    <property type="entry name" value="TetR_C_16"/>
    <property type="match status" value="1"/>
</dbReference>
<dbReference type="Pfam" id="PF00440">
    <property type="entry name" value="TetR_N"/>
    <property type="match status" value="1"/>
</dbReference>
<organism evidence="4 5">
    <name type="scientific">Agromyces marinus</name>
    <dbReference type="NCBI Taxonomy" id="1389020"/>
    <lineage>
        <taxon>Bacteria</taxon>
        <taxon>Bacillati</taxon>
        <taxon>Actinomycetota</taxon>
        <taxon>Actinomycetes</taxon>
        <taxon>Micrococcales</taxon>
        <taxon>Microbacteriaceae</taxon>
        <taxon>Agromyces</taxon>
    </lineage>
</organism>
<evidence type="ECO:0000313" key="5">
    <source>
        <dbReference type="Proteomes" id="UP001321477"/>
    </source>
</evidence>
<evidence type="ECO:0000256" key="1">
    <source>
        <dbReference type="ARBA" id="ARBA00023125"/>
    </source>
</evidence>
<keyword evidence="1 2" id="KW-0238">DNA-binding</keyword>
<proteinExistence type="predicted"/>
<gene>
    <name evidence="4" type="ORF">GCM10025870_13980</name>
</gene>
<dbReference type="PRINTS" id="PR00455">
    <property type="entry name" value="HTHTETR"/>
</dbReference>
<accession>A0ABN6YAF5</accession>
<dbReference type="InterPro" id="IPR050109">
    <property type="entry name" value="HTH-type_TetR-like_transc_reg"/>
</dbReference>
<protein>
    <submittedName>
        <fullName evidence="4">TetR family transcriptional regulator</fullName>
    </submittedName>
</protein>
<sequence length="213" mass="22751">MSGRRSSGRRPGASTTREELIDAARQEFSEHGVTGATTRRIAARAGVDPGMIRHHFGSKAGLWQAALELPVEPGRFLAAARTAPHDEVARVMLATLLRGWDSPLGGAFRAVIRSAVQDPVYADRAREFLLARAIMPVVRRVAPEAQGAAADPAVLAERASLAASQVTGLVLARYILRIEPLASAEHDWILDRIAPTVQGYLTGPLAGAPDPRS</sequence>
<evidence type="ECO:0000259" key="3">
    <source>
        <dbReference type="PROSITE" id="PS50977"/>
    </source>
</evidence>
<dbReference type="InterPro" id="IPR009057">
    <property type="entry name" value="Homeodomain-like_sf"/>
</dbReference>
<dbReference type="Gene3D" id="1.10.357.10">
    <property type="entry name" value="Tetracycline Repressor, domain 2"/>
    <property type="match status" value="1"/>
</dbReference>
<name>A0ABN6YAF5_9MICO</name>
<evidence type="ECO:0000313" key="4">
    <source>
        <dbReference type="EMBL" id="BDZ54325.1"/>
    </source>
</evidence>
<dbReference type="EMBL" id="AP027734">
    <property type="protein sequence ID" value="BDZ54325.1"/>
    <property type="molecule type" value="Genomic_DNA"/>
</dbReference>
<feature type="domain" description="HTH tetR-type" evidence="3">
    <location>
        <begin position="14"/>
        <end position="74"/>
    </location>
</feature>
<dbReference type="Gene3D" id="1.10.10.60">
    <property type="entry name" value="Homeodomain-like"/>
    <property type="match status" value="1"/>
</dbReference>
<dbReference type="SUPFAM" id="SSF46689">
    <property type="entry name" value="Homeodomain-like"/>
    <property type="match status" value="1"/>
</dbReference>
<evidence type="ECO:0000256" key="2">
    <source>
        <dbReference type="PROSITE-ProRule" id="PRU00335"/>
    </source>
</evidence>
<dbReference type="SUPFAM" id="SSF48498">
    <property type="entry name" value="Tetracyclin repressor-like, C-terminal domain"/>
    <property type="match status" value="1"/>
</dbReference>
<dbReference type="PANTHER" id="PTHR30055:SF235">
    <property type="entry name" value="TRANSCRIPTIONAL REGULATORY PROTEIN"/>
    <property type="match status" value="1"/>
</dbReference>
<keyword evidence="5" id="KW-1185">Reference proteome</keyword>
<dbReference type="Proteomes" id="UP001321477">
    <property type="component" value="Chromosome"/>
</dbReference>
<dbReference type="RefSeq" id="WP_234660757.1">
    <property type="nucleotide sequence ID" value="NZ_AP027734.1"/>
</dbReference>